<dbReference type="InterPro" id="IPR026113">
    <property type="entry name" value="METTL2/6/8-like"/>
</dbReference>
<sequence>MQNNNHQGYRYTLHLVLEFPLSGERSMKGRLRSIGMSSTSDIKTESASVITLNFLIIAISKGIFKDRHYLDKEWGHYFSGAGRKVILEVGCGAGNTIFPLVATYPDIFVHACDFSPRAVDLVKETKMQEMSKRIVRSLGVGRGLKWGAINSRGAFGGVLVFGTIGPWCVAGDFNVVRFPMECSKGGRLTSSKRRFFEIIEDLELRTYTSSRRRKASRISYRLGGRVSIFSGFASFVLAAKLKALKPLLRN</sequence>
<dbReference type="SUPFAM" id="SSF53335">
    <property type="entry name" value="S-adenosyl-L-methionine-dependent methyltransferases"/>
    <property type="match status" value="1"/>
</dbReference>
<accession>A0A438HV37</accession>
<dbReference type="PANTHER" id="PTHR22809:SF5">
    <property type="entry name" value="TRNA N(3)-METHYLCYTIDINE METHYLTRANSFERASE METTL6"/>
    <property type="match status" value="1"/>
</dbReference>
<dbReference type="PANTHER" id="PTHR22809">
    <property type="entry name" value="METHYLTRANSFERASE-RELATED"/>
    <property type="match status" value="1"/>
</dbReference>
<dbReference type="InterPro" id="IPR036691">
    <property type="entry name" value="Endo/exonu/phosph_ase_sf"/>
</dbReference>
<feature type="transmembrane region" description="Helical" evidence="4">
    <location>
        <begin position="222"/>
        <end position="241"/>
    </location>
</feature>
<evidence type="ECO:0000313" key="5">
    <source>
        <dbReference type="EMBL" id="RVW88260.1"/>
    </source>
</evidence>
<comment type="caution">
    <text evidence="5">The sequence shown here is derived from an EMBL/GenBank/DDBJ whole genome shotgun (WGS) entry which is preliminary data.</text>
</comment>
<keyword evidence="3 5" id="KW-0808">Transferase</keyword>
<keyword evidence="4" id="KW-0472">Membrane</keyword>
<evidence type="ECO:0000256" key="4">
    <source>
        <dbReference type="SAM" id="Phobius"/>
    </source>
</evidence>
<dbReference type="Gene3D" id="3.40.50.150">
    <property type="entry name" value="Vaccinia Virus protein VP39"/>
    <property type="match status" value="1"/>
</dbReference>
<protein>
    <submittedName>
        <fullName evidence="5">Putative methyltransferase C3H7.11</fullName>
    </submittedName>
</protein>
<reference evidence="5 6" key="1">
    <citation type="journal article" date="2018" name="PLoS Genet.">
        <title>Population sequencing reveals clonal diversity and ancestral inbreeding in the grapevine cultivar Chardonnay.</title>
        <authorList>
            <person name="Roach M.J."/>
            <person name="Johnson D.L."/>
            <person name="Bohlmann J."/>
            <person name="van Vuuren H.J."/>
            <person name="Jones S.J."/>
            <person name="Pretorius I.S."/>
            <person name="Schmidt S.A."/>
            <person name="Borneman A.R."/>
        </authorList>
    </citation>
    <scope>NUCLEOTIDE SEQUENCE [LARGE SCALE GENOMIC DNA]</scope>
    <source>
        <strain evidence="6">cv. Chardonnay</strain>
        <tissue evidence="5">Leaf</tissue>
    </source>
</reference>
<organism evidence="5 6">
    <name type="scientific">Vitis vinifera</name>
    <name type="common">Grape</name>
    <dbReference type="NCBI Taxonomy" id="29760"/>
    <lineage>
        <taxon>Eukaryota</taxon>
        <taxon>Viridiplantae</taxon>
        <taxon>Streptophyta</taxon>
        <taxon>Embryophyta</taxon>
        <taxon>Tracheophyta</taxon>
        <taxon>Spermatophyta</taxon>
        <taxon>Magnoliopsida</taxon>
        <taxon>eudicotyledons</taxon>
        <taxon>Gunneridae</taxon>
        <taxon>Pentapetalae</taxon>
        <taxon>rosids</taxon>
        <taxon>Vitales</taxon>
        <taxon>Vitaceae</taxon>
        <taxon>Viteae</taxon>
        <taxon>Vitis</taxon>
    </lineage>
</organism>
<evidence type="ECO:0000256" key="1">
    <source>
        <dbReference type="ARBA" id="ARBA00009725"/>
    </source>
</evidence>
<evidence type="ECO:0000256" key="3">
    <source>
        <dbReference type="ARBA" id="ARBA00022679"/>
    </source>
</evidence>
<name>A0A438HV37_VITVI</name>
<comment type="similarity">
    <text evidence="1">Belongs to the methyltransferase superfamily. METL family.</text>
</comment>
<keyword evidence="4" id="KW-1133">Transmembrane helix</keyword>
<dbReference type="EMBL" id="QGNW01000175">
    <property type="protein sequence ID" value="RVW88260.1"/>
    <property type="molecule type" value="Genomic_DNA"/>
</dbReference>
<dbReference type="Proteomes" id="UP000288805">
    <property type="component" value="Unassembled WGS sequence"/>
</dbReference>
<keyword evidence="4" id="KW-0812">Transmembrane</keyword>
<dbReference type="AlphaFoldDB" id="A0A438HV37"/>
<evidence type="ECO:0000313" key="6">
    <source>
        <dbReference type="Proteomes" id="UP000288805"/>
    </source>
</evidence>
<dbReference type="SUPFAM" id="SSF56219">
    <property type="entry name" value="DNase I-like"/>
    <property type="match status" value="1"/>
</dbReference>
<dbReference type="CDD" id="cd02440">
    <property type="entry name" value="AdoMet_MTases"/>
    <property type="match status" value="1"/>
</dbReference>
<dbReference type="GO" id="GO:0032259">
    <property type="term" value="P:methylation"/>
    <property type="evidence" value="ECO:0007669"/>
    <property type="project" value="UniProtKB-KW"/>
</dbReference>
<evidence type="ECO:0000256" key="2">
    <source>
        <dbReference type="ARBA" id="ARBA00022603"/>
    </source>
</evidence>
<gene>
    <name evidence="5" type="primary">SPBC3H7.11</name>
    <name evidence="5" type="ORF">CK203_038700</name>
</gene>
<dbReference type="GO" id="GO:0008757">
    <property type="term" value="F:S-adenosylmethionine-dependent methyltransferase activity"/>
    <property type="evidence" value="ECO:0007669"/>
    <property type="project" value="UniProtKB-ARBA"/>
</dbReference>
<keyword evidence="2 5" id="KW-0489">Methyltransferase</keyword>
<dbReference type="GO" id="GO:0008173">
    <property type="term" value="F:RNA methyltransferase activity"/>
    <property type="evidence" value="ECO:0007669"/>
    <property type="project" value="UniProtKB-ARBA"/>
</dbReference>
<proteinExistence type="inferred from homology"/>
<dbReference type="InterPro" id="IPR029063">
    <property type="entry name" value="SAM-dependent_MTases_sf"/>
</dbReference>